<evidence type="ECO:0000256" key="6">
    <source>
        <dbReference type="ARBA" id="ARBA00023163"/>
    </source>
</evidence>
<dbReference type="InterPro" id="IPR013087">
    <property type="entry name" value="Znf_C2H2_type"/>
</dbReference>
<keyword evidence="6" id="KW-0804">Transcription</keyword>
<protein>
    <recommendedName>
        <fullName evidence="10">C2H2-type domain-containing protein</fullName>
    </recommendedName>
</protein>
<feature type="compositionally biased region" description="Polar residues" evidence="9">
    <location>
        <begin position="249"/>
        <end position="275"/>
    </location>
</feature>
<dbReference type="OrthoDB" id="3254002at2759"/>
<evidence type="ECO:0000256" key="1">
    <source>
        <dbReference type="ARBA" id="ARBA00004123"/>
    </source>
</evidence>
<feature type="compositionally biased region" description="Low complexity" evidence="9">
    <location>
        <begin position="276"/>
        <end position="296"/>
    </location>
</feature>
<keyword evidence="2" id="KW-0479">Metal-binding</keyword>
<evidence type="ECO:0000256" key="4">
    <source>
        <dbReference type="ARBA" id="ARBA00022833"/>
    </source>
</evidence>
<feature type="region of interest" description="Disordered" evidence="9">
    <location>
        <begin position="342"/>
        <end position="507"/>
    </location>
</feature>
<comment type="caution">
    <text evidence="11">The sequence shown here is derived from an EMBL/GenBank/DDBJ whole genome shotgun (WGS) entry which is preliminary data.</text>
</comment>
<evidence type="ECO:0000259" key="10">
    <source>
        <dbReference type="PROSITE" id="PS50157"/>
    </source>
</evidence>
<comment type="subcellular location">
    <subcellularLocation>
        <location evidence="1">Nucleus</location>
    </subcellularLocation>
</comment>
<evidence type="ECO:0000256" key="2">
    <source>
        <dbReference type="ARBA" id="ARBA00022723"/>
    </source>
</evidence>
<dbReference type="SMART" id="SM00355">
    <property type="entry name" value="ZnF_C2H2"/>
    <property type="match status" value="3"/>
</dbReference>
<feature type="region of interest" description="Disordered" evidence="9">
    <location>
        <begin position="1204"/>
        <end position="1224"/>
    </location>
</feature>
<gene>
    <name evidence="11" type="ORF">EWM64_g4447</name>
</gene>
<dbReference type="GO" id="GO:0005634">
    <property type="term" value="C:nucleus"/>
    <property type="evidence" value="ECO:0007669"/>
    <property type="project" value="UniProtKB-SubCell"/>
</dbReference>
<dbReference type="PROSITE" id="PS00028">
    <property type="entry name" value="ZINC_FINGER_C2H2_1"/>
    <property type="match status" value="2"/>
</dbReference>
<dbReference type="GO" id="GO:0006357">
    <property type="term" value="P:regulation of transcription by RNA polymerase II"/>
    <property type="evidence" value="ECO:0007669"/>
    <property type="project" value="TreeGrafter"/>
</dbReference>
<reference evidence="11 12" key="1">
    <citation type="submission" date="2019-02" db="EMBL/GenBank/DDBJ databases">
        <title>Genome sequencing of the rare red list fungi Hericium alpestre (H. flagellum).</title>
        <authorList>
            <person name="Buettner E."/>
            <person name="Kellner H."/>
        </authorList>
    </citation>
    <scope>NUCLEOTIDE SEQUENCE [LARGE SCALE GENOMIC DNA]</scope>
    <source>
        <strain evidence="11 12">DSM 108284</strain>
    </source>
</reference>
<dbReference type="InterPro" id="IPR051061">
    <property type="entry name" value="Zinc_finger_trans_reg"/>
</dbReference>
<feature type="region of interest" description="Disordered" evidence="9">
    <location>
        <begin position="249"/>
        <end position="302"/>
    </location>
</feature>
<evidence type="ECO:0000256" key="7">
    <source>
        <dbReference type="ARBA" id="ARBA00023242"/>
    </source>
</evidence>
<feature type="compositionally biased region" description="Polar residues" evidence="9">
    <location>
        <begin position="590"/>
        <end position="602"/>
    </location>
</feature>
<evidence type="ECO:0000313" key="12">
    <source>
        <dbReference type="Proteomes" id="UP000298061"/>
    </source>
</evidence>
<accession>A0A4Y9ZYF3</accession>
<dbReference type="Gene3D" id="3.30.160.60">
    <property type="entry name" value="Classic Zinc Finger"/>
    <property type="match status" value="1"/>
</dbReference>
<name>A0A4Y9ZYF3_9AGAM</name>
<dbReference type="GO" id="GO:0008270">
    <property type="term" value="F:zinc ion binding"/>
    <property type="evidence" value="ECO:0007669"/>
    <property type="project" value="UniProtKB-KW"/>
</dbReference>
<feature type="compositionally biased region" description="Low complexity" evidence="9">
    <location>
        <begin position="636"/>
        <end position="647"/>
    </location>
</feature>
<feature type="region of interest" description="Disordered" evidence="9">
    <location>
        <begin position="144"/>
        <end position="217"/>
    </location>
</feature>
<keyword evidence="12" id="KW-1185">Reference proteome</keyword>
<dbReference type="EMBL" id="SFCI01000479">
    <property type="protein sequence ID" value="TFY79565.1"/>
    <property type="molecule type" value="Genomic_DNA"/>
</dbReference>
<keyword evidence="3 8" id="KW-0863">Zinc-finger</keyword>
<keyword evidence="5" id="KW-0805">Transcription regulation</keyword>
<evidence type="ECO:0000256" key="9">
    <source>
        <dbReference type="SAM" id="MobiDB-lite"/>
    </source>
</evidence>
<dbReference type="Proteomes" id="UP000298061">
    <property type="component" value="Unassembled WGS sequence"/>
</dbReference>
<evidence type="ECO:0000256" key="8">
    <source>
        <dbReference type="PROSITE-ProRule" id="PRU00042"/>
    </source>
</evidence>
<feature type="compositionally biased region" description="Low complexity" evidence="9">
    <location>
        <begin position="401"/>
        <end position="417"/>
    </location>
</feature>
<dbReference type="PANTHER" id="PTHR46179">
    <property type="entry name" value="ZINC FINGER PROTEIN"/>
    <property type="match status" value="1"/>
</dbReference>
<feature type="domain" description="C2H2-type" evidence="10">
    <location>
        <begin position="963"/>
        <end position="993"/>
    </location>
</feature>
<feature type="compositionally biased region" description="Low complexity" evidence="9">
    <location>
        <begin position="458"/>
        <end position="471"/>
    </location>
</feature>
<sequence length="1224" mass="132035">MNNNGNPPQYPQDNRNNQVSNPQLVDWSRGITLEQYQQNQARITELQRMNELGLRAYAQREYDIVQQGADAARRLQQLQQVTGRSLFITPSSEPVPPPPAMLGQQQQYGFQSQNVFSSTPQQGTTPMQGAYTNVGQSQQTNQFHAAAQAAYYRSHVSEQRPPSPPAPHRPTEAPTAPQFWSYGAQPQPQGQSSRAQPEQAHARAAYQAPPRPTTTHLPARLEMSPVLREMPQAKAATPQNQFLRTPAQSYQTGQPFTSKATPPPQQRASTSNVPGTTQQQASTAHAARTAQQQERTAGIHPVPEWAKDEYNKWVRLYGTKTADALMKEVYLKLQQRAAQQRAASAAAGNQSTPAKPSTAGVNVPPSRSSEPAPGPTTSQPPEVVIVPSEPSSTGQTRGTGTIPTSTVPATSASSTAQPQPPQSLYMPRPQQPAASANYIASSTGPSQSRQGPASGIDAAPALAATQSASMAKPQAPTPVSQPSATPTPIPKPVQPTPSNFVPGPQVRWQAPTGAQHYQGAYFQGGSAQASGLPHGYPTHPYGADLWPPFVAGPAPSMGQFVHYAPYGHQPPVPPPPQQGWRRSRPEPDQDQATAASTGSKPTTPVPKGTAPPGAAGIHTSPQSARKPTLARDILRSLGGMSSLQQSSKISGQKRKRTHEEAPVSEEPPAKMPTLDTLDAVLLESIINIPSDDETEPEKPAASLSPSVASKEATAEPPVLPHPARTPERSPFAASIASASPQAITTEGARMLAQQGPDSIPQPSVFAAPSNQAMPTADVPPSFCAVCASTAQSPTMQTATIEEVEEVEDIIDISSEKSEDEMLVEISKTADTLPVMADVTDSSVPETPDVGLVDAESFDPFVLKAGLLELPMKKALKKALAMLAGEPMPLPVPSEEEDAAAFVPRRVPKSNKAYVLVPPPPDYVKRLKNRDTFAGEQEDEAHHMRKERALRKAVRLSCSRLRKRTCGWGGCGVEFNSGNALEEHVKLQHMGESDQSSRVYRCQWTLCGKTFDADSFDEHVLQHVTGDLYCAYEDCDQRCRQPSTLFKHHQLHEADEDRLRLPALPFTPDLPEPYGALPEILPSYMSVTRPVAREPVSPSRHSLLGPWVLWNIFGSVNHDCLIGRRPRLAVSKLKNDSSAEKAARPIVVPIVGYDEYDFLDKTSNDTPVVCDDLVDPQGVSRLLHSGVPLTINDEAGAGMDKITVNPSPPPAVEPKWESFALPTHK</sequence>
<evidence type="ECO:0000256" key="3">
    <source>
        <dbReference type="ARBA" id="ARBA00022771"/>
    </source>
</evidence>
<dbReference type="STRING" id="135208.A0A4Y9ZYF3"/>
<keyword evidence="4" id="KW-0862">Zinc</keyword>
<feature type="compositionally biased region" description="Pro residues" evidence="9">
    <location>
        <begin position="568"/>
        <end position="577"/>
    </location>
</feature>
<feature type="compositionally biased region" description="Pro residues" evidence="9">
    <location>
        <begin position="485"/>
        <end position="495"/>
    </location>
</feature>
<feature type="region of interest" description="Disordered" evidence="9">
    <location>
        <begin position="1"/>
        <end position="21"/>
    </location>
</feature>
<keyword evidence="7" id="KW-0539">Nucleus</keyword>
<evidence type="ECO:0000256" key="5">
    <source>
        <dbReference type="ARBA" id="ARBA00023015"/>
    </source>
</evidence>
<organism evidence="11 12">
    <name type="scientific">Hericium alpestre</name>
    <dbReference type="NCBI Taxonomy" id="135208"/>
    <lineage>
        <taxon>Eukaryota</taxon>
        <taxon>Fungi</taxon>
        <taxon>Dikarya</taxon>
        <taxon>Basidiomycota</taxon>
        <taxon>Agaricomycotina</taxon>
        <taxon>Agaricomycetes</taxon>
        <taxon>Russulales</taxon>
        <taxon>Hericiaceae</taxon>
        <taxon>Hericium</taxon>
    </lineage>
</organism>
<dbReference type="PROSITE" id="PS50157">
    <property type="entry name" value="ZINC_FINGER_C2H2_2"/>
    <property type="match status" value="1"/>
</dbReference>
<dbReference type="AlphaFoldDB" id="A0A4Y9ZYF3"/>
<dbReference type="PANTHER" id="PTHR46179:SF13">
    <property type="entry name" value="C2H2-TYPE DOMAIN-CONTAINING PROTEIN"/>
    <property type="match status" value="1"/>
</dbReference>
<evidence type="ECO:0000313" key="11">
    <source>
        <dbReference type="EMBL" id="TFY79565.1"/>
    </source>
</evidence>
<feature type="region of interest" description="Disordered" evidence="9">
    <location>
        <begin position="565"/>
        <end position="729"/>
    </location>
</feature>
<feature type="compositionally biased region" description="Polar residues" evidence="9">
    <location>
        <begin position="184"/>
        <end position="196"/>
    </location>
</feature>
<proteinExistence type="predicted"/>
<feature type="compositionally biased region" description="Polar residues" evidence="9">
    <location>
        <begin position="432"/>
        <end position="451"/>
    </location>
</feature>
<feature type="compositionally biased region" description="Low complexity" evidence="9">
    <location>
        <begin position="379"/>
        <end position="392"/>
    </location>
</feature>